<dbReference type="InterPro" id="IPR015943">
    <property type="entry name" value="WD40/YVTN_repeat-like_dom_sf"/>
</dbReference>
<feature type="compositionally biased region" description="Basic and acidic residues" evidence="5">
    <location>
        <begin position="330"/>
        <end position="340"/>
    </location>
</feature>
<evidence type="ECO:0000256" key="3">
    <source>
        <dbReference type="ARBA" id="ARBA00045213"/>
    </source>
</evidence>
<dbReference type="SMART" id="SM00320">
    <property type="entry name" value="WD40"/>
    <property type="match status" value="4"/>
</dbReference>
<organism evidence="6 7">
    <name type="scientific">Pinctada imbricata</name>
    <name type="common">Atlantic pearl-oyster</name>
    <name type="synonym">Pinctada martensii</name>
    <dbReference type="NCBI Taxonomy" id="66713"/>
    <lineage>
        <taxon>Eukaryota</taxon>
        <taxon>Metazoa</taxon>
        <taxon>Spiralia</taxon>
        <taxon>Lophotrochozoa</taxon>
        <taxon>Mollusca</taxon>
        <taxon>Bivalvia</taxon>
        <taxon>Autobranchia</taxon>
        <taxon>Pteriomorphia</taxon>
        <taxon>Pterioida</taxon>
        <taxon>Pterioidea</taxon>
        <taxon>Pteriidae</taxon>
        <taxon>Pinctada</taxon>
    </lineage>
</organism>
<dbReference type="PROSITE" id="PS50294">
    <property type="entry name" value="WD_REPEATS_REGION"/>
    <property type="match status" value="1"/>
</dbReference>
<keyword evidence="7" id="KW-1185">Reference proteome</keyword>
<comment type="caution">
    <text evidence="6">The sequence shown here is derived from an EMBL/GenBank/DDBJ whole genome shotgun (WGS) entry which is preliminary data.</text>
</comment>
<evidence type="ECO:0000256" key="4">
    <source>
        <dbReference type="PROSITE-ProRule" id="PRU00221"/>
    </source>
</evidence>
<evidence type="ECO:0000256" key="2">
    <source>
        <dbReference type="ARBA" id="ARBA00022737"/>
    </source>
</evidence>
<dbReference type="Pfam" id="PF00400">
    <property type="entry name" value="WD40"/>
    <property type="match status" value="2"/>
</dbReference>
<sequence>MVIFDYFQEYQLEQSFTDHTHAGCIKTVAASRKGMLASGGSDETIQLYNLRNRRQLGCLDQHSGSVTCIDFYKHTHMFSCSEDGTFCIWKAFTWECLKTLKGHQGAINHLAIHPSGKLALTVGRDKTLRTWNLITGRSAYITNIKKVAEMVFWSPDGQYYLTIFPNSIDVYKMENTVVAYGGDDGVVFFHDIKENKVLGLLETNTSRIRGLSMTPNILDEINQEIKEDSCVLCTASSDGYIKVYNVEIIKGEVKHRLLASTNTEFRLTSIAVALHKNKKEKTEDSEDVKPDVVLTSTESDEDEKKITTSDSESEEIIIVKGRTDKSGSVAEIDRLGDSQQKKVKKSKKGKHKRSFSDTDSKMLEETPKKLKKDKSKVVSFEDQKSHAGKRKQQERADQEEKENENMTAF</sequence>
<keyword evidence="1 4" id="KW-0853">WD repeat</keyword>
<dbReference type="InterPro" id="IPR001680">
    <property type="entry name" value="WD40_rpt"/>
</dbReference>
<dbReference type="AlphaFoldDB" id="A0AA89BP24"/>
<feature type="compositionally biased region" description="Basic and acidic residues" evidence="5">
    <location>
        <begin position="375"/>
        <end position="398"/>
    </location>
</feature>
<name>A0AA89BP24_PINIB</name>
<feature type="repeat" description="WD" evidence="4">
    <location>
        <begin position="59"/>
        <end position="99"/>
    </location>
</feature>
<keyword evidence="2" id="KW-0677">Repeat</keyword>
<evidence type="ECO:0000313" key="7">
    <source>
        <dbReference type="Proteomes" id="UP001186944"/>
    </source>
</evidence>
<dbReference type="Proteomes" id="UP001186944">
    <property type="component" value="Unassembled WGS sequence"/>
</dbReference>
<dbReference type="PROSITE" id="PS50082">
    <property type="entry name" value="WD_REPEATS_2"/>
    <property type="match status" value="2"/>
</dbReference>
<comment type="function">
    <text evidence="3">Negatively regulates the PAK1 kinase. PAK1 is a member of the PAK kinase family, which has been shown to play a positive role in the regulation of signaling pathways involving MAPK8 and RELA. PAK1 exists as an inactive homodimer, which is activated by binding of small GTPases such as CDC42 to an N-terminal regulatory domain. PAK1IP1 also binds to the N-terminus of PAK1, and inhibits the specific activation of PAK1 by CDC42. May be involved in ribosomal large subunit assembly.</text>
</comment>
<gene>
    <name evidence="6" type="ORF">FSP39_008854</name>
</gene>
<evidence type="ECO:0000256" key="5">
    <source>
        <dbReference type="SAM" id="MobiDB-lite"/>
    </source>
</evidence>
<protein>
    <recommendedName>
        <fullName evidence="8">P21-activated protein kinase-interacting protein 1-like</fullName>
    </recommendedName>
</protein>
<evidence type="ECO:0008006" key="8">
    <source>
        <dbReference type="Google" id="ProtNLM"/>
    </source>
</evidence>
<dbReference type="InterPro" id="IPR051959">
    <property type="entry name" value="PAK1-Kinase_Regulator"/>
</dbReference>
<feature type="repeat" description="WD" evidence="4">
    <location>
        <begin position="100"/>
        <end position="141"/>
    </location>
</feature>
<dbReference type="PROSITE" id="PS00678">
    <property type="entry name" value="WD_REPEATS_1"/>
    <property type="match status" value="1"/>
</dbReference>
<dbReference type="EMBL" id="VSWD01000010">
    <property type="protein sequence ID" value="KAK3090055.1"/>
    <property type="molecule type" value="Genomic_DNA"/>
</dbReference>
<dbReference type="PANTHER" id="PTHR44675">
    <property type="entry name" value="PAK1 INTERACTING PROTEIN 1"/>
    <property type="match status" value="1"/>
</dbReference>
<feature type="compositionally biased region" description="Basic residues" evidence="5">
    <location>
        <begin position="341"/>
        <end position="353"/>
    </location>
</feature>
<proteinExistence type="predicted"/>
<dbReference type="SUPFAM" id="SSF50978">
    <property type="entry name" value="WD40 repeat-like"/>
    <property type="match status" value="1"/>
</dbReference>
<dbReference type="Gene3D" id="2.130.10.10">
    <property type="entry name" value="YVTN repeat-like/Quinoprotein amine dehydrogenase"/>
    <property type="match status" value="2"/>
</dbReference>
<feature type="region of interest" description="Disordered" evidence="5">
    <location>
        <begin position="278"/>
        <end position="313"/>
    </location>
</feature>
<feature type="region of interest" description="Disordered" evidence="5">
    <location>
        <begin position="330"/>
        <end position="409"/>
    </location>
</feature>
<accession>A0AA89BP24</accession>
<dbReference type="InterPro" id="IPR019775">
    <property type="entry name" value="WD40_repeat_CS"/>
</dbReference>
<evidence type="ECO:0000313" key="6">
    <source>
        <dbReference type="EMBL" id="KAK3090055.1"/>
    </source>
</evidence>
<evidence type="ECO:0000256" key="1">
    <source>
        <dbReference type="ARBA" id="ARBA00022574"/>
    </source>
</evidence>
<dbReference type="InterPro" id="IPR036322">
    <property type="entry name" value="WD40_repeat_dom_sf"/>
</dbReference>
<feature type="compositionally biased region" description="Basic and acidic residues" evidence="5">
    <location>
        <begin position="354"/>
        <end position="368"/>
    </location>
</feature>
<reference evidence="6" key="1">
    <citation type="submission" date="2019-08" db="EMBL/GenBank/DDBJ databases">
        <title>The improved chromosome-level genome for the pearl oyster Pinctada fucata martensii using PacBio sequencing and Hi-C.</title>
        <authorList>
            <person name="Zheng Z."/>
        </authorList>
    </citation>
    <scope>NUCLEOTIDE SEQUENCE</scope>
    <source>
        <strain evidence="6">ZZ-2019</strain>
        <tissue evidence="6">Adductor muscle</tissue>
    </source>
</reference>
<dbReference type="PANTHER" id="PTHR44675:SF1">
    <property type="entry name" value="P21-ACTIVATED PROTEIN KINASE-INTERACTING PROTEIN 1"/>
    <property type="match status" value="1"/>
</dbReference>